<accession>A0ABN0TV64</accession>
<dbReference type="EMBL" id="BAAADG010000018">
    <property type="protein sequence ID" value="GAA0231068.1"/>
    <property type="molecule type" value="Genomic_DNA"/>
</dbReference>
<evidence type="ECO:0000313" key="2">
    <source>
        <dbReference type="Proteomes" id="UP001501476"/>
    </source>
</evidence>
<proteinExistence type="predicted"/>
<gene>
    <name evidence="1" type="ORF">GCM10008964_22760</name>
</gene>
<dbReference type="SUPFAM" id="SSF53795">
    <property type="entry name" value="PEP carboxykinase-like"/>
    <property type="match status" value="1"/>
</dbReference>
<name>A0ABN0TV64_9GAMM</name>
<sequence length="364" mass="41063">MTNEIPHEIESLLKNYHPLPDALDIDLGFCSCRIRSNSIELLARLSAYFSSIVSNVSIPTYQVTAIECDTPDFSNAFIDWKREPGKTGKKDSYINLDKARLIRKVRTGMMFYQSTDTAIAMGPCLENDNQVINFINNQFMTWLQQKEALICHAAAVVREGEAFAVAGFSGGGKSTLMLEMLEQEDTTFLSNDRLFIKQTSVGVDAYGIPKLPRINPGTIVNNKRLQPLLTDELRQTFLSLSKDELWELEQKFDVDIDALYGEGRLQFEAPLKALLILNWSRHDQSDVSLHRVNLRQRRDLLQAILKSPGPFYQTVKGEFISDDYQADEDAYLAILDNIAVYEATGGVNFQQLSALYLAAGQEKQ</sequence>
<dbReference type="RefSeq" id="WP_286305864.1">
    <property type="nucleotide sequence ID" value="NZ_AP027741.1"/>
</dbReference>
<protein>
    <recommendedName>
        <fullName evidence="3">HprK-related kinase B</fullName>
    </recommendedName>
</protein>
<evidence type="ECO:0000313" key="1">
    <source>
        <dbReference type="EMBL" id="GAA0231068.1"/>
    </source>
</evidence>
<dbReference type="NCBIfam" id="TIGR04355">
    <property type="entry name" value="HprK_rel_B"/>
    <property type="match status" value="1"/>
</dbReference>
<dbReference type="Gene3D" id="3.40.50.300">
    <property type="entry name" value="P-loop containing nucleotide triphosphate hydrolases"/>
    <property type="match status" value="1"/>
</dbReference>
<evidence type="ECO:0008006" key="3">
    <source>
        <dbReference type="Google" id="ProtNLM"/>
    </source>
</evidence>
<keyword evidence="2" id="KW-1185">Reference proteome</keyword>
<organism evidence="1 2">
    <name type="scientific">Methylophaga marina</name>
    <dbReference type="NCBI Taxonomy" id="45495"/>
    <lineage>
        <taxon>Bacteria</taxon>
        <taxon>Pseudomonadati</taxon>
        <taxon>Pseudomonadota</taxon>
        <taxon>Gammaproteobacteria</taxon>
        <taxon>Thiotrichales</taxon>
        <taxon>Piscirickettsiaceae</taxon>
        <taxon>Methylophaga</taxon>
    </lineage>
</organism>
<comment type="caution">
    <text evidence="1">The sequence shown here is derived from an EMBL/GenBank/DDBJ whole genome shotgun (WGS) entry which is preliminary data.</text>
</comment>
<dbReference type="InterPro" id="IPR027597">
    <property type="entry name" value="HprK-rel_B"/>
</dbReference>
<dbReference type="Proteomes" id="UP001501476">
    <property type="component" value="Unassembled WGS sequence"/>
</dbReference>
<reference evidence="1 2" key="1">
    <citation type="journal article" date="2019" name="Int. J. Syst. Evol. Microbiol.">
        <title>The Global Catalogue of Microorganisms (GCM) 10K type strain sequencing project: providing services to taxonomists for standard genome sequencing and annotation.</title>
        <authorList>
            <consortium name="The Broad Institute Genomics Platform"/>
            <consortium name="The Broad Institute Genome Sequencing Center for Infectious Disease"/>
            <person name="Wu L."/>
            <person name="Ma J."/>
        </authorList>
    </citation>
    <scope>NUCLEOTIDE SEQUENCE [LARGE SCALE GENOMIC DNA]</scope>
    <source>
        <strain evidence="1 2">JCM 6886</strain>
    </source>
</reference>
<dbReference type="InterPro" id="IPR027417">
    <property type="entry name" value="P-loop_NTPase"/>
</dbReference>